<sequence length="206" mass="23210">IAVKMLSLNDKAVLNAIFNPLLPTHNFEEESDVTDNSKLYCADSVFCLKLFHFNLFVKDERNAESEEVKQLELKGVQFAENGNLDEAVKCFQNAIEINPNNGSAYNNLAQVMRLKGDTDDALKNLNIAINLSSNKRNTLRQSLCQRALIYRLKGKDEECLNDFKEAAKLGSEFAKQQVVQLNPYSALCNQMLSEMISKLRQGEAVE</sequence>
<dbReference type="EMBL" id="NCKU01007635">
    <property type="protein sequence ID" value="RWS02501.1"/>
    <property type="molecule type" value="Genomic_DNA"/>
</dbReference>
<feature type="repeat" description="TPR" evidence="2">
    <location>
        <begin position="102"/>
        <end position="135"/>
    </location>
</feature>
<protein>
    <submittedName>
        <fullName evidence="4">Tetratricopeptide repeat protein-like protein</fullName>
    </submittedName>
</protein>
<dbReference type="InterPro" id="IPR011990">
    <property type="entry name" value="TPR-like_helical_dom_sf"/>
</dbReference>
<evidence type="ECO:0000313" key="6">
    <source>
        <dbReference type="Proteomes" id="UP000285301"/>
    </source>
</evidence>
<dbReference type="PANTHER" id="PTHR21405">
    <property type="entry name" value="CDNA SEQUENCE BC021608"/>
    <property type="match status" value="1"/>
</dbReference>
<comment type="caution">
    <text evidence="4">The sequence shown here is derived from an EMBL/GenBank/DDBJ whole genome shotgun (WGS) entry which is preliminary data.</text>
</comment>
<proteinExistence type="inferred from homology"/>
<dbReference type="Pfam" id="PF13414">
    <property type="entry name" value="TPR_11"/>
    <property type="match status" value="1"/>
</dbReference>
<dbReference type="InterPro" id="IPR019734">
    <property type="entry name" value="TPR_rpt"/>
</dbReference>
<feature type="repeat" description="TPR" evidence="2">
    <location>
        <begin position="68"/>
        <end position="101"/>
    </location>
</feature>
<comment type="similarity">
    <text evidence="1">Belongs to the TTC36 family.</text>
</comment>
<keyword evidence="2" id="KW-0802">TPR repeat</keyword>
<evidence type="ECO:0000256" key="1">
    <source>
        <dbReference type="ARBA" id="ARBA00006995"/>
    </source>
</evidence>
<dbReference type="Gene3D" id="1.25.40.10">
    <property type="entry name" value="Tetratricopeptide repeat domain"/>
    <property type="match status" value="1"/>
</dbReference>
<dbReference type="PROSITE" id="PS50005">
    <property type="entry name" value="TPR"/>
    <property type="match status" value="2"/>
</dbReference>
<dbReference type="EMBL" id="NCKU01005331">
    <property type="protein sequence ID" value="RWS04690.1"/>
    <property type="molecule type" value="Genomic_DNA"/>
</dbReference>
<dbReference type="Proteomes" id="UP000285301">
    <property type="component" value="Unassembled WGS sequence"/>
</dbReference>
<name>A0A3S3P7C7_9ACAR</name>
<dbReference type="SMART" id="SM00028">
    <property type="entry name" value="TPR"/>
    <property type="match status" value="3"/>
</dbReference>
<evidence type="ECO:0000256" key="2">
    <source>
        <dbReference type="PROSITE-ProRule" id="PRU00339"/>
    </source>
</evidence>
<keyword evidence="6" id="KW-1185">Reference proteome</keyword>
<dbReference type="InterPro" id="IPR038906">
    <property type="entry name" value="TTC36"/>
</dbReference>
<reference evidence="4" key="2">
    <citation type="submission" date="2018-11" db="EMBL/GenBank/DDBJ databases">
        <title>Trombidioid mite genomics.</title>
        <authorList>
            <person name="Dong X."/>
        </authorList>
    </citation>
    <scope>NUCLEOTIDE SEQUENCE</scope>
    <source>
        <strain evidence="4">UoL-WK</strain>
    </source>
</reference>
<dbReference type="STRING" id="1965070.A0A3S3P7C7"/>
<dbReference type="OrthoDB" id="539634at2759"/>
<dbReference type="AlphaFoldDB" id="A0A3S3P7C7"/>
<dbReference type="SUPFAM" id="SSF48452">
    <property type="entry name" value="TPR-like"/>
    <property type="match status" value="1"/>
</dbReference>
<gene>
    <name evidence="5" type="ORF">B4U79_00844</name>
    <name evidence="4" type="ORF">B4U79_01897</name>
    <name evidence="3" type="ORF">B4U79_14331</name>
</gene>
<reference evidence="4 6" key="1">
    <citation type="journal article" date="2018" name="Gigascience">
        <title>Genomes of trombidid mites reveal novel predicted allergens and laterally-transferred genes associated with secondary metabolism.</title>
        <authorList>
            <person name="Dong X."/>
            <person name="Chaisiri K."/>
            <person name="Xia D."/>
            <person name="Armstrong S.D."/>
            <person name="Fang Y."/>
            <person name="Donnelly M.J."/>
            <person name="Kadowaki T."/>
            <person name="McGarry J.W."/>
            <person name="Darby A.C."/>
            <person name="Makepeace B.L."/>
        </authorList>
    </citation>
    <scope>NUCLEOTIDE SEQUENCE [LARGE SCALE GENOMIC DNA]</scope>
    <source>
        <strain evidence="4">UoL-WK</strain>
    </source>
</reference>
<dbReference type="GO" id="GO:0006570">
    <property type="term" value="P:tyrosine metabolic process"/>
    <property type="evidence" value="ECO:0007669"/>
    <property type="project" value="TreeGrafter"/>
</dbReference>
<evidence type="ECO:0000313" key="5">
    <source>
        <dbReference type="EMBL" id="RWS04690.1"/>
    </source>
</evidence>
<accession>A0A3S3P7C7</accession>
<dbReference type="EMBL" id="NCKU01007377">
    <property type="protein sequence ID" value="RWS02680.1"/>
    <property type="molecule type" value="Genomic_DNA"/>
</dbReference>
<dbReference type="PANTHER" id="PTHR21405:SF0">
    <property type="entry name" value="TETRATRICOPEPTIDE REPEAT PROTEIN 36"/>
    <property type="match status" value="1"/>
</dbReference>
<evidence type="ECO:0000313" key="3">
    <source>
        <dbReference type="EMBL" id="RWS02501.1"/>
    </source>
</evidence>
<organism evidence="4 6">
    <name type="scientific">Dinothrombium tinctorium</name>
    <dbReference type="NCBI Taxonomy" id="1965070"/>
    <lineage>
        <taxon>Eukaryota</taxon>
        <taxon>Metazoa</taxon>
        <taxon>Ecdysozoa</taxon>
        <taxon>Arthropoda</taxon>
        <taxon>Chelicerata</taxon>
        <taxon>Arachnida</taxon>
        <taxon>Acari</taxon>
        <taxon>Acariformes</taxon>
        <taxon>Trombidiformes</taxon>
        <taxon>Prostigmata</taxon>
        <taxon>Anystina</taxon>
        <taxon>Parasitengona</taxon>
        <taxon>Trombidioidea</taxon>
        <taxon>Trombidiidae</taxon>
        <taxon>Dinothrombium</taxon>
    </lineage>
</organism>
<feature type="non-terminal residue" evidence="4">
    <location>
        <position position="1"/>
    </location>
</feature>
<evidence type="ECO:0000313" key="4">
    <source>
        <dbReference type="EMBL" id="RWS02680.1"/>
    </source>
</evidence>